<dbReference type="Gene3D" id="1.20.1390.10">
    <property type="entry name" value="PWI domain"/>
    <property type="match status" value="1"/>
</dbReference>
<comment type="function">
    <text evidence="5">Component of the U1 snRNP particle, which recognizes and binds the 5'-splice site of pre-mRNA. Together with other non-snRNP factors, U1 snRNP forms the spliceosomal commitment complex, that targets pre-mRNA to the splicing pathway.</text>
</comment>
<feature type="domain" description="PWI" evidence="7">
    <location>
        <begin position="22"/>
        <end position="120"/>
    </location>
</feature>
<protein>
    <recommendedName>
        <fullName evidence="2">U1 small nuclear ribonucleoprotein component SNU71</fullName>
    </recommendedName>
</protein>
<comment type="caution">
    <text evidence="8">The sequence shown here is derived from an EMBL/GenBank/DDBJ whole genome shotgun (WGS) entry which is preliminary data.</text>
</comment>
<dbReference type="Pfam" id="PF01480">
    <property type="entry name" value="PWI"/>
    <property type="match status" value="1"/>
</dbReference>
<evidence type="ECO:0000256" key="5">
    <source>
        <dbReference type="ARBA" id="ARBA00025004"/>
    </source>
</evidence>
<feature type="compositionally biased region" description="Basic residues" evidence="6">
    <location>
        <begin position="136"/>
        <end position="155"/>
    </location>
</feature>
<reference evidence="8" key="2">
    <citation type="submission" date="2021-01" db="EMBL/GenBank/DDBJ databases">
        <authorList>
            <person name="Schikora-Tamarit M.A."/>
        </authorList>
    </citation>
    <scope>NUCLEOTIDE SEQUENCE</scope>
    <source>
        <strain evidence="8">NCAIM Y.01608</strain>
    </source>
</reference>
<proteinExistence type="inferred from homology"/>
<feature type="compositionally biased region" description="Basic and acidic residues" evidence="6">
    <location>
        <begin position="107"/>
        <end position="134"/>
    </location>
</feature>
<evidence type="ECO:0000313" key="8">
    <source>
        <dbReference type="EMBL" id="KAH3675271.1"/>
    </source>
</evidence>
<keyword evidence="4" id="KW-0508">mRNA splicing</keyword>
<dbReference type="PROSITE" id="PS51025">
    <property type="entry name" value="PWI"/>
    <property type="match status" value="1"/>
</dbReference>
<evidence type="ECO:0000256" key="6">
    <source>
        <dbReference type="SAM" id="MobiDB-lite"/>
    </source>
</evidence>
<dbReference type="InterPro" id="IPR036483">
    <property type="entry name" value="PWI_dom_sf"/>
</dbReference>
<dbReference type="InterPro" id="IPR002483">
    <property type="entry name" value="PWI_dom"/>
</dbReference>
<evidence type="ECO:0000256" key="3">
    <source>
        <dbReference type="ARBA" id="ARBA00022664"/>
    </source>
</evidence>
<dbReference type="GO" id="GO:0006397">
    <property type="term" value="P:mRNA processing"/>
    <property type="evidence" value="ECO:0007669"/>
    <property type="project" value="UniProtKB-KW"/>
</dbReference>
<dbReference type="AlphaFoldDB" id="A0A9P8TDM0"/>
<feature type="region of interest" description="Disordered" evidence="6">
    <location>
        <begin position="107"/>
        <end position="155"/>
    </location>
</feature>
<dbReference type="SUPFAM" id="SSF101233">
    <property type="entry name" value="PWI domain"/>
    <property type="match status" value="1"/>
</dbReference>
<organism evidence="8 9">
    <name type="scientific">Ogataea polymorpha</name>
    <dbReference type="NCBI Taxonomy" id="460523"/>
    <lineage>
        <taxon>Eukaryota</taxon>
        <taxon>Fungi</taxon>
        <taxon>Dikarya</taxon>
        <taxon>Ascomycota</taxon>
        <taxon>Saccharomycotina</taxon>
        <taxon>Pichiomycetes</taxon>
        <taxon>Pichiales</taxon>
        <taxon>Pichiaceae</taxon>
        <taxon>Ogataea</taxon>
    </lineage>
</organism>
<keyword evidence="9" id="KW-1185">Reference proteome</keyword>
<evidence type="ECO:0000259" key="7">
    <source>
        <dbReference type="PROSITE" id="PS51025"/>
    </source>
</evidence>
<gene>
    <name evidence="8" type="ORF">OGATHE_001611</name>
</gene>
<comment type="similarity">
    <text evidence="1">Belongs to the SNU71 family.</text>
</comment>
<dbReference type="Proteomes" id="UP000788993">
    <property type="component" value="Unassembled WGS sequence"/>
</dbReference>
<evidence type="ECO:0000256" key="1">
    <source>
        <dbReference type="ARBA" id="ARBA00005544"/>
    </source>
</evidence>
<evidence type="ECO:0000256" key="4">
    <source>
        <dbReference type="ARBA" id="ARBA00022728"/>
    </source>
</evidence>
<keyword evidence="4" id="KW-0747">Spliceosome</keyword>
<evidence type="ECO:0000313" key="9">
    <source>
        <dbReference type="Proteomes" id="UP000788993"/>
    </source>
</evidence>
<accession>A0A9P8TDM0</accession>
<sequence length="155" mass="18900">MFRTRPINESELDKRREKDLKEFNFPKLFNKEVDHAKVDRPALESYIEHKMNELVPDDDIIVEFTNNLVFDEKISPKDLCLQLKPMLDEKTMDFVHELWKKMIESEQEKKDAYRQRDERRVTRVRDDRNEEPQRRFPGKSKSFKRSKYKRSHING</sequence>
<keyword evidence="3" id="KW-0507">mRNA processing</keyword>
<evidence type="ECO:0000256" key="2">
    <source>
        <dbReference type="ARBA" id="ARBA00014280"/>
    </source>
</evidence>
<reference evidence="8" key="1">
    <citation type="journal article" date="2021" name="Open Biol.">
        <title>Shared evolutionary footprints suggest mitochondrial oxidative damage underlies multiple complex I losses in fungi.</title>
        <authorList>
            <person name="Schikora-Tamarit M.A."/>
            <person name="Marcet-Houben M."/>
            <person name="Nosek J."/>
            <person name="Gabaldon T."/>
        </authorList>
    </citation>
    <scope>NUCLEOTIDE SEQUENCE</scope>
    <source>
        <strain evidence="8">NCAIM Y.01608</strain>
    </source>
</reference>
<name>A0A9P8TDM0_9ASCO</name>
<dbReference type="EMBL" id="JAEUBD010000382">
    <property type="protein sequence ID" value="KAH3675271.1"/>
    <property type="molecule type" value="Genomic_DNA"/>
</dbReference>
<dbReference type="GO" id="GO:0005681">
    <property type="term" value="C:spliceosomal complex"/>
    <property type="evidence" value="ECO:0007669"/>
    <property type="project" value="UniProtKB-KW"/>
</dbReference>